<evidence type="ECO:0000313" key="1">
    <source>
        <dbReference type="EMBL" id="KAK2732173.1"/>
    </source>
</evidence>
<dbReference type="AlphaFoldDB" id="A0AAD9Y0I0"/>
<gene>
    <name evidence="1" type="ORF">CKAH01_02119</name>
</gene>
<dbReference type="Proteomes" id="UP001281614">
    <property type="component" value="Unassembled WGS sequence"/>
</dbReference>
<evidence type="ECO:0000313" key="2">
    <source>
        <dbReference type="Proteomes" id="UP001281614"/>
    </source>
</evidence>
<organism evidence="1 2">
    <name type="scientific">Colletotrichum kahawae</name>
    <name type="common">Coffee berry disease fungus</name>
    <dbReference type="NCBI Taxonomy" id="34407"/>
    <lineage>
        <taxon>Eukaryota</taxon>
        <taxon>Fungi</taxon>
        <taxon>Dikarya</taxon>
        <taxon>Ascomycota</taxon>
        <taxon>Pezizomycotina</taxon>
        <taxon>Sordariomycetes</taxon>
        <taxon>Hypocreomycetidae</taxon>
        <taxon>Glomerellales</taxon>
        <taxon>Glomerellaceae</taxon>
        <taxon>Colletotrichum</taxon>
        <taxon>Colletotrichum gloeosporioides species complex</taxon>
    </lineage>
</organism>
<keyword evidence="2" id="KW-1185">Reference proteome</keyword>
<proteinExistence type="predicted"/>
<name>A0AAD9Y0I0_COLKA</name>
<protein>
    <submittedName>
        <fullName evidence="1">Uncharacterized protein</fullName>
    </submittedName>
</protein>
<comment type="caution">
    <text evidence="1">The sequence shown here is derived from an EMBL/GenBank/DDBJ whole genome shotgun (WGS) entry which is preliminary data.</text>
</comment>
<dbReference type="EMBL" id="VYYT01000554">
    <property type="protein sequence ID" value="KAK2732173.1"/>
    <property type="molecule type" value="Genomic_DNA"/>
</dbReference>
<accession>A0AAD9Y0I0</accession>
<reference evidence="1" key="1">
    <citation type="submission" date="2023-02" db="EMBL/GenBank/DDBJ databases">
        <title>Colletotrichum kahawae CIFC_Que2 genome sequencing and assembly.</title>
        <authorList>
            <person name="Baroncelli R."/>
        </authorList>
    </citation>
    <scope>NUCLEOTIDE SEQUENCE</scope>
    <source>
        <strain evidence="1">CIFC_Que2</strain>
    </source>
</reference>
<sequence length="80" mass="8937">MSPTPYSTPYMQSRQIIMSNHTIALGIQWILYDHGRRSRGTSDGGVKVFPFWTSRSDLEAAVVTLVTALCIASRKLLPIK</sequence>